<gene>
    <name evidence="9" type="ORF">MMSR116_18915</name>
</gene>
<accession>A0A6B9FPR9</accession>
<comment type="similarity">
    <text evidence="2">Belongs to the tryptophan 2-monooxygenase family.</text>
</comment>
<dbReference type="InterPro" id="IPR002937">
    <property type="entry name" value="Amino_oxidase"/>
</dbReference>
<feature type="domain" description="Amine oxidase" evidence="8">
    <location>
        <begin position="62"/>
        <end position="135"/>
    </location>
</feature>
<evidence type="ECO:0000256" key="7">
    <source>
        <dbReference type="SAM" id="MobiDB-lite"/>
    </source>
</evidence>
<dbReference type="KEGG" id="mmes:MMSR116_18915"/>
<dbReference type="AlphaFoldDB" id="A0A6B9FPR9"/>
<dbReference type="InterPro" id="IPR050281">
    <property type="entry name" value="Flavin_monoamine_oxidase"/>
</dbReference>
<organism evidence="9 10">
    <name type="scientific">Methylobacterium mesophilicum SR1.6/6</name>
    <dbReference type="NCBI Taxonomy" id="908290"/>
    <lineage>
        <taxon>Bacteria</taxon>
        <taxon>Pseudomonadati</taxon>
        <taxon>Pseudomonadota</taxon>
        <taxon>Alphaproteobacteria</taxon>
        <taxon>Hyphomicrobiales</taxon>
        <taxon>Methylobacteriaceae</taxon>
        <taxon>Methylobacterium</taxon>
    </lineage>
</organism>
<evidence type="ECO:0000256" key="1">
    <source>
        <dbReference type="ARBA" id="ARBA00004814"/>
    </source>
</evidence>
<name>A0A6B9FPR9_9HYPH</name>
<feature type="region of interest" description="Disordered" evidence="7">
    <location>
        <begin position="1"/>
        <end position="41"/>
    </location>
</feature>
<dbReference type="Proteomes" id="UP000012488">
    <property type="component" value="Chromosome"/>
</dbReference>
<evidence type="ECO:0000256" key="4">
    <source>
        <dbReference type="ARBA" id="ARBA00017871"/>
    </source>
</evidence>
<evidence type="ECO:0000256" key="2">
    <source>
        <dbReference type="ARBA" id="ARBA00005833"/>
    </source>
</evidence>
<dbReference type="GO" id="GO:0009851">
    <property type="term" value="P:auxin biosynthetic process"/>
    <property type="evidence" value="ECO:0007669"/>
    <property type="project" value="UniProtKB-KW"/>
</dbReference>
<evidence type="ECO:0000313" key="10">
    <source>
        <dbReference type="Proteomes" id="UP000012488"/>
    </source>
</evidence>
<evidence type="ECO:0000313" key="9">
    <source>
        <dbReference type="EMBL" id="QGY03736.1"/>
    </source>
</evidence>
<proteinExistence type="inferred from homology"/>
<feature type="compositionally biased region" description="Low complexity" evidence="7">
    <location>
        <begin position="29"/>
        <end position="38"/>
    </location>
</feature>
<dbReference type="Pfam" id="PF01593">
    <property type="entry name" value="Amino_oxidase"/>
    <property type="match status" value="2"/>
</dbReference>
<dbReference type="SUPFAM" id="SSF54373">
    <property type="entry name" value="FAD-linked reductases, C-terminal domain"/>
    <property type="match status" value="1"/>
</dbReference>
<evidence type="ECO:0000259" key="8">
    <source>
        <dbReference type="Pfam" id="PF01593"/>
    </source>
</evidence>
<dbReference type="GO" id="GO:0050361">
    <property type="term" value="F:tryptophan 2-monooxygenase activity"/>
    <property type="evidence" value="ECO:0007669"/>
    <property type="project" value="UniProtKB-EC"/>
</dbReference>
<protein>
    <recommendedName>
        <fullName evidence="4">Tryptophan 2-monooxygenase</fullName>
        <ecNumber evidence="3">1.13.12.3</ecNumber>
    </recommendedName>
</protein>
<evidence type="ECO:0000256" key="5">
    <source>
        <dbReference type="ARBA" id="ARBA00023070"/>
    </source>
</evidence>
<dbReference type="PANTHER" id="PTHR10742:SF410">
    <property type="entry name" value="LYSINE-SPECIFIC HISTONE DEMETHYLASE 2"/>
    <property type="match status" value="1"/>
</dbReference>
<dbReference type="EMBL" id="CP043538">
    <property type="protein sequence ID" value="QGY03736.1"/>
    <property type="molecule type" value="Genomic_DNA"/>
</dbReference>
<dbReference type="PANTHER" id="PTHR10742">
    <property type="entry name" value="FLAVIN MONOAMINE OXIDASE"/>
    <property type="match status" value="1"/>
</dbReference>
<dbReference type="Gene3D" id="3.50.50.60">
    <property type="entry name" value="FAD/NAD(P)-binding domain"/>
    <property type="match status" value="1"/>
</dbReference>
<sequence length="473" mass="49755">MRARITGTIPRPPTLRRRHPGRGNPAPSPRVGPTTRTRAPGRRWNLSISGTVDVAIVGAGAAGLAAGRRLSAGRPELRIQVLEAQDRTGGRAHTVVPDAVGAPLDLGCGWLHGAERNPWLAIAGDFGFHVDRTPAPWDVQYRDLGFPPADQRAYEAASEAFQARQAAAQGDPVDRPLGALLEPDDPWNGLLNAVSTYVSGAELDDLSTHDAARYQVHGSDWRVTEGYGRLVARYGDGLPVALGTPVSRVDHGAAGPVRLETPRGTLRAGAVVVTVSTNVLAEGAIRFDPPLPGKQAAAHALPLGLANKVFLHLVRPEELPADAHLIGNPRSARTGAYHLRPFGRPVIEGYLGGALARDLERAGSGAAAAFALDELVALLGADFRRRATLLTATRWGQDAAIRGSYAYARPGAADRRAVLAAPVGERLFFAGEATSPDAFTTVRGAYESGRRAADEVLAALGGQAVGPSRGPAR</sequence>
<comment type="pathway">
    <text evidence="1">Plant hormone metabolism; auxin biosynthesis.</text>
</comment>
<reference evidence="9 10" key="2">
    <citation type="journal article" date="2013" name="Genome Announc.">
        <title>Draft Genome Sequence of Methylobacterium mesophilicum Strain SR1.6/6, Isolated from Citrus sinensis.</title>
        <authorList>
            <person name="Marinho Almeida D."/>
            <person name="Dini-Andreote F."/>
            <person name="Camargo Neves A.A."/>
            <person name="Juca Ramos R.T."/>
            <person name="Andreote F.D."/>
            <person name="Carneiro A.R."/>
            <person name="Oliveira de Souza Lima A."/>
            <person name="Caracciolo Gomes de Sa P.H."/>
            <person name="Ribeiro Barbosa M.S."/>
            <person name="Araujo W.L."/>
            <person name="Silva A."/>
        </authorList>
    </citation>
    <scope>NUCLEOTIDE SEQUENCE [LARGE SCALE GENOMIC DNA]</scope>
    <source>
        <strain evidence="9 10">SR1.6/6</strain>
    </source>
</reference>
<dbReference type="InterPro" id="IPR036188">
    <property type="entry name" value="FAD/NAD-bd_sf"/>
</dbReference>
<dbReference type="SUPFAM" id="SSF51905">
    <property type="entry name" value="FAD/NAD(P)-binding domain"/>
    <property type="match status" value="1"/>
</dbReference>
<evidence type="ECO:0000256" key="3">
    <source>
        <dbReference type="ARBA" id="ARBA00012535"/>
    </source>
</evidence>
<keyword evidence="5" id="KW-0073">Auxin biosynthesis</keyword>
<reference evidence="9 10" key="1">
    <citation type="journal article" date="2012" name="Genet. Mol. Biol.">
        <title>Analysis of 16S rRNA and mxaF genes revealing insights into Methylobacterium niche-specific plant association.</title>
        <authorList>
            <person name="Dourado M.N."/>
            <person name="Andreote F.D."/>
            <person name="Dini-Andreote F."/>
            <person name="Conti R."/>
            <person name="Araujo J.M."/>
            <person name="Araujo W.L."/>
        </authorList>
    </citation>
    <scope>NUCLEOTIDE SEQUENCE [LARGE SCALE GENOMIC DNA]</scope>
    <source>
        <strain evidence="9 10">SR1.6/6</strain>
    </source>
</reference>
<evidence type="ECO:0000256" key="6">
    <source>
        <dbReference type="ARBA" id="ARBA00047321"/>
    </source>
</evidence>
<dbReference type="OrthoDB" id="337830at2"/>
<feature type="domain" description="Amine oxidase" evidence="8">
    <location>
        <begin position="207"/>
        <end position="457"/>
    </location>
</feature>
<comment type="catalytic activity">
    <reaction evidence="6">
        <text>L-tryptophan + O2 = indole-3-acetamide + CO2 + H2O</text>
        <dbReference type="Rhea" id="RHEA:16165"/>
        <dbReference type="ChEBI" id="CHEBI:15377"/>
        <dbReference type="ChEBI" id="CHEBI:15379"/>
        <dbReference type="ChEBI" id="CHEBI:16031"/>
        <dbReference type="ChEBI" id="CHEBI:16526"/>
        <dbReference type="ChEBI" id="CHEBI:57912"/>
        <dbReference type="EC" id="1.13.12.3"/>
    </reaction>
</comment>
<dbReference type="EC" id="1.13.12.3" evidence="3"/>